<dbReference type="Proteomes" id="UP001246858">
    <property type="component" value="Unassembled WGS sequence"/>
</dbReference>
<accession>A0ACC6KWT2</accession>
<dbReference type="EMBL" id="JAVDTF010000002">
    <property type="protein sequence ID" value="MDR6783804.1"/>
    <property type="molecule type" value="Genomic_DNA"/>
</dbReference>
<name>A0ACC6KWT2_9SPHI</name>
<evidence type="ECO:0000313" key="1">
    <source>
        <dbReference type="EMBL" id="MDR6783804.1"/>
    </source>
</evidence>
<comment type="caution">
    <text evidence="1">The sequence shown here is derived from an EMBL/GenBank/DDBJ whole genome shotgun (WGS) entry which is preliminary data.</text>
</comment>
<sequence>MKRKLLLLFMGVFVLASQAIAQKVTVTGKVTGADDGLPLPGVSIKIKSTTTVVQTNSTGAYSIQAAPTDVLVFSFIGMVPQEKTVGSNTTINVVLAPELESLQEVVVTALGIRQQRRSLGYATQEIKAADIANTNQSNMLNALKAKASGVQITSTGGAAGAGTRIQIRGVNSLNPSANNQPLFVVDGIPISNNTDQIAANNDNFQNTNRAADINPDDIESMTILKGPAASVLYGLRAANGAVIITTKSGKGGKPAFSFKSSYSFDDVVTKPDIQTTYGQGNNGAVVASVNTWGPKIEGQPVYNPYDLFFKTGHQAQNSFTFSGGNESATYFTSISNADQKGVVPNSDYGKTSIRLSGTLKASEKFKFEGSANYINSGGQNPRTGISSGTIFYLMRHTNTVDPRDYLNPDGSEKTYNASIQNPFYFTENAFMKDNVNRILGNLGAEFKANDWLTFNYKAGIDHYTDFRQVYNEVGLLISAATQGSMTEQRISYNEINSNFFARANKQFGEKWNVNFLLGHSFTHINGTNLSLAGSQAVVPNVESINNYSVFNPTTFPSKKNIIGVFGDLTVSYDNTLFLNATARNDWSSTLPTANRSFFYPSTSLSYVFTETLGLKTNPIFNYGKLRLSYAEVGKDAEPYQIGEYFSTIQAFSGITGVRRDIRVGSETLRPERTKGLEFGGEFHFMKSRITLDVNYAILNSIDQIVPVPISYASGFDIFVTNAGKIRNRSLEFLLNANIINNDNFKWDINANWSRTVGRVLSMPPGVSEIQFNPESPWVKQIIKTGGRPGDWYGWPYVRVKDAGEYNGQLVIGADGYPIVPQPLSNNYLVGNAYPDWTGGLGSTLKYKGLTFSFLFNFKKGGDVFDIPKTQRYTTGIGAETQLRNAMVVFKGVKNIGTDAAPNYVPNDKAVLIDQGFYNNSFAYRLSSENNGFQDASWVRLQNVSLAYELPKAWVAKSFIKSASVNVSANNLWLSTPFNGFDPEASAYGSGSNSVGYVGTGIPSTRSIFVGLNVNF</sequence>
<proteinExistence type="predicted"/>
<keyword evidence="2" id="KW-1185">Reference proteome</keyword>
<evidence type="ECO:0000313" key="2">
    <source>
        <dbReference type="Proteomes" id="UP001246858"/>
    </source>
</evidence>
<reference evidence="1" key="1">
    <citation type="submission" date="2023-07" db="EMBL/GenBank/DDBJ databases">
        <title>Sorghum-associated microbial communities from plants grown in Nebraska, USA.</title>
        <authorList>
            <person name="Schachtman D."/>
        </authorList>
    </citation>
    <scope>NUCLEOTIDE SEQUENCE</scope>
    <source>
        <strain evidence="1">2697</strain>
    </source>
</reference>
<organism evidence="1 2">
    <name type="scientific">Pedobacter africanus</name>
    <dbReference type="NCBI Taxonomy" id="151894"/>
    <lineage>
        <taxon>Bacteria</taxon>
        <taxon>Pseudomonadati</taxon>
        <taxon>Bacteroidota</taxon>
        <taxon>Sphingobacteriia</taxon>
        <taxon>Sphingobacteriales</taxon>
        <taxon>Sphingobacteriaceae</taxon>
        <taxon>Pedobacter</taxon>
    </lineage>
</organism>
<gene>
    <name evidence="1" type="ORF">J2X78_002369</name>
</gene>
<protein>
    <submittedName>
        <fullName evidence="1">TonB-linked SusC/RagA family outer membrane protein</fullName>
    </submittedName>
</protein>